<dbReference type="Proteomes" id="UP000830167">
    <property type="component" value="Chromosome"/>
</dbReference>
<accession>A0ABY4CL12</accession>
<dbReference type="RefSeq" id="WP_347437795.1">
    <property type="nucleotide sequence ID" value="NZ_CP089291.1"/>
</dbReference>
<gene>
    <name evidence="2" type="ORF">LSG31_02250</name>
</gene>
<dbReference type="Pfam" id="PF07905">
    <property type="entry name" value="PucR"/>
    <property type="match status" value="1"/>
</dbReference>
<sequence length="328" mass="37406">MPFTLRDVLDIEILKPAKVRTAVQKLEMIQVEWISVMEYPVENYIRKNEFVLSTAIGCNENLSVFQSFVLDVIQSGATALAIALGRYIQDIPPEILQLAEELDFPIIELPWEIRFSDITHSVLSKLNNWQRNLIDQAEELQKQLLHLFLTNGTLSQATELIRKKINLPIVIVDKEGNIKGKSKNSESLIEKWECYQQSVSTATIGNSTDFHSYEVKWVSSKDSIIQASILTHNIVNGFLLIEPAFETVIESFLTNGSDHFLEYAATATALWFQKEATIKETELRLRDDFVWSFAKGEFDSWDSILSRAKLLEYNVNLPGDMTAEQLSK</sequence>
<evidence type="ECO:0000259" key="1">
    <source>
        <dbReference type="Pfam" id="PF07905"/>
    </source>
</evidence>
<name>A0ABY4CL12_9BACL</name>
<keyword evidence="3" id="KW-1185">Reference proteome</keyword>
<dbReference type="InterPro" id="IPR012914">
    <property type="entry name" value="PucR_dom"/>
</dbReference>
<organism evidence="2 3">
    <name type="scientific">Fodinisporobacter ferrooxydans</name>
    <dbReference type="NCBI Taxonomy" id="2901836"/>
    <lineage>
        <taxon>Bacteria</taxon>
        <taxon>Bacillati</taxon>
        <taxon>Bacillota</taxon>
        <taxon>Bacilli</taxon>
        <taxon>Bacillales</taxon>
        <taxon>Alicyclobacillaceae</taxon>
        <taxon>Fodinisporobacter</taxon>
    </lineage>
</organism>
<evidence type="ECO:0000313" key="2">
    <source>
        <dbReference type="EMBL" id="UOF91103.1"/>
    </source>
</evidence>
<protein>
    <submittedName>
        <fullName evidence="2">PucR family transcriptional regulator ligand-binding domain-containing protein</fullName>
    </submittedName>
</protein>
<evidence type="ECO:0000313" key="3">
    <source>
        <dbReference type="Proteomes" id="UP000830167"/>
    </source>
</evidence>
<proteinExistence type="predicted"/>
<reference evidence="2" key="1">
    <citation type="submission" date="2021-12" db="EMBL/GenBank/DDBJ databases">
        <title>Alicyclobacillaceae gen. nov., sp. nov., isolated from chalcocite enrichment system.</title>
        <authorList>
            <person name="Jiang Z."/>
        </authorList>
    </citation>
    <scope>NUCLEOTIDE SEQUENCE</scope>
    <source>
        <strain evidence="2">MYW30-H2</strain>
    </source>
</reference>
<feature type="domain" description="Purine catabolism PurC-like" evidence="1">
    <location>
        <begin position="7"/>
        <end position="126"/>
    </location>
</feature>
<dbReference type="EMBL" id="CP089291">
    <property type="protein sequence ID" value="UOF91103.1"/>
    <property type="molecule type" value="Genomic_DNA"/>
</dbReference>